<keyword evidence="10" id="KW-1185">Reference proteome</keyword>
<dbReference type="PRINTS" id="PR00853">
    <property type="entry name" value="XPGRADSUPER"/>
</dbReference>
<dbReference type="GO" id="GO:0035312">
    <property type="term" value="F:5'-3' DNA exonuclease activity"/>
    <property type="evidence" value="ECO:0007669"/>
    <property type="project" value="UniProtKB-UniRule"/>
</dbReference>
<comment type="similarity">
    <text evidence="5">Belongs to the XPG/RAD2 endonuclease family. EXO1 subfamily.</text>
</comment>
<comment type="function">
    <text evidence="5">5'-&gt;3' double-stranded DNA exonuclease which may also possess a cryptic 3'-&gt;5' double-stranded DNA exonuclease activity. Functions in DNA mismatch repair.</text>
</comment>
<dbReference type="GO" id="GO:0046872">
    <property type="term" value="F:metal ion binding"/>
    <property type="evidence" value="ECO:0007669"/>
    <property type="project" value="UniProtKB-UniRule"/>
</dbReference>
<dbReference type="SMART" id="SM00484">
    <property type="entry name" value="XPGI"/>
    <property type="match status" value="1"/>
</dbReference>
<evidence type="ECO:0000313" key="10">
    <source>
        <dbReference type="Proteomes" id="UP000053611"/>
    </source>
</evidence>
<feature type="region of interest" description="Disordered" evidence="6">
    <location>
        <begin position="524"/>
        <end position="557"/>
    </location>
</feature>
<dbReference type="RefSeq" id="XP_018281982.1">
    <property type="nucleotide sequence ID" value="XM_018426354.1"/>
</dbReference>
<dbReference type="GO" id="GO:0005634">
    <property type="term" value="C:nucleus"/>
    <property type="evidence" value="ECO:0007669"/>
    <property type="project" value="UniProtKB-SubCell"/>
</dbReference>
<evidence type="ECO:0000259" key="7">
    <source>
        <dbReference type="SMART" id="SM00484"/>
    </source>
</evidence>
<dbReference type="EC" id="3.1.-.-" evidence="5"/>
<keyword evidence="1 5" id="KW-0540">Nuclease</keyword>
<name>A0A0J0XWQ9_9TREE</name>
<accession>A0A0J0XWQ9</accession>
<keyword evidence="3 5" id="KW-0378">Hydrolase</keyword>
<dbReference type="Gene3D" id="3.40.50.1010">
    <property type="entry name" value="5'-nuclease"/>
    <property type="match status" value="2"/>
</dbReference>
<comment type="subcellular location">
    <subcellularLocation>
        <location evidence="5">Nucleus</location>
    </subcellularLocation>
</comment>
<keyword evidence="5" id="KW-0269">Exonuclease</keyword>
<keyword evidence="5" id="KW-0227">DNA damage</keyword>
<dbReference type="SMART" id="SM00279">
    <property type="entry name" value="HhH2"/>
    <property type="match status" value="1"/>
</dbReference>
<keyword evidence="4 5" id="KW-0460">Magnesium</keyword>
<dbReference type="GO" id="GO:0017108">
    <property type="term" value="F:5'-flap endonuclease activity"/>
    <property type="evidence" value="ECO:0007669"/>
    <property type="project" value="TreeGrafter"/>
</dbReference>
<dbReference type="SUPFAM" id="SSF88723">
    <property type="entry name" value="PIN domain-like"/>
    <property type="match status" value="1"/>
</dbReference>
<keyword evidence="2 5" id="KW-0479">Metal-binding</keyword>
<evidence type="ECO:0000256" key="3">
    <source>
        <dbReference type="ARBA" id="ARBA00022801"/>
    </source>
</evidence>
<gene>
    <name evidence="9" type="ORF">CC85DRAFT_325618</name>
</gene>
<keyword evidence="5" id="KW-0238">DNA-binding</keyword>
<protein>
    <recommendedName>
        <fullName evidence="5">Exonuclease 1</fullName>
        <ecNumber evidence="5">3.1.-.-</ecNumber>
    </recommendedName>
</protein>
<feature type="domain" description="XPG N-terminal" evidence="8">
    <location>
        <begin position="1"/>
        <end position="105"/>
    </location>
</feature>
<dbReference type="AlphaFoldDB" id="A0A0J0XWQ9"/>
<dbReference type="InterPro" id="IPR029060">
    <property type="entry name" value="PIN-like_dom_sf"/>
</dbReference>
<dbReference type="InterPro" id="IPR008918">
    <property type="entry name" value="HhH2"/>
</dbReference>
<dbReference type="InterPro" id="IPR006084">
    <property type="entry name" value="XPG/Rad2"/>
</dbReference>
<dbReference type="SUPFAM" id="SSF47807">
    <property type="entry name" value="5' to 3' exonuclease, C-terminal subdomain"/>
    <property type="match status" value="1"/>
</dbReference>
<dbReference type="OrthoDB" id="31113at2759"/>
<dbReference type="PANTHER" id="PTHR11081">
    <property type="entry name" value="FLAP ENDONUCLEASE FAMILY MEMBER"/>
    <property type="match status" value="1"/>
</dbReference>
<keyword evidence="5" id="KW-0539">Nucleus</keyword>
<evidence type="ECO:0000256" key="2">
    <source>
        <dbReference type="ARBA" id="ARBA00022723"/>
    </source>
</evidence>
<dbReference type="Gene3D" id="1.10.150.20">
    <property type="entry name" value="5' to 3' exonuclease, C-terminal subdomain"/>
    <property type="match status" value="1"/>
</dbReference>
<dbReference type="STRING" id="879819.A0A0J0XWQ9"/>
<dbReference type="Pfam" id="PF00752">
    <property type="entry name" value="XPG_N"/>
    <property type="match status" value="1"/>
</dbReference>
<evidence type="ECO:0000256" key="5">
    <source>
        <dbReference type="RuleBase" id="RU910737"/>
    </source>
</evidence>
<sequence length="557" mass="62172">MGIKDLMKWVKKTYPEVVTEYPRRWAAPELRGKRVAIDATLLTNRFHFGEKNVHARAARGLLGWYTMIREMQANGVSPIAVWDERGERPWKAPEARRRLETRARNLARQLHEERRVSRVSQLREALVAQAEMGERERTVLAAAWEEGLLSTYPLPSSSTPVVELSDTLVAAALAVGSIAARTAELATLYEDYVVDSQPVLSLPFSNHPAADAIEEEEEEILRIAGDELPHAKAAVAAASLLEDEEGAAVLDARLRCLPAVEYTETPKQRDLTEREGEVFGRAFSDVALALRGLTEIEDRMPRVADIYERALAIPREENHAACRELLRRMGVPTIFARVPYEAEGLCAAMALSGMVDFAGTEDSDVVVYGGPLLRGLTATKEPLTLVDGAQLQDAVPLTPAAWRDFCILLGTDASPRIPLVGPTRAYKLIERWGSIEDILKHNPELAERVEPDFMDLVANARRVFTDLPPVESVPALKAQPEEEVAGWIREMGASVPPQWLWGAADERREMEVWNRGLEWRSRDREGVMADAGDYGASEWEDKEIEEPPPVPSWEEVR</sequence>
<dbReference type="InterPro" id="IPR006086">
    <property type="entry name" value="XPG-I_dom"/>
</dbReference>
<dbReference type="InterPro" id="IPR006085">
    <property type="entry name" value="XPG_DNA_repair_N"/>
</dbReference>
<dbReference type="InterPro" id="IPR036279">
    <property type="entry name" value="5-3_exonuclease_C_sf"/>
</dbReference>
<dbReference type="GO" id="GO:0006298">
    <property type="term" value="P:mismatch repair"/>
    <property type="evidence" value="ECO:0007669"/>
    <property type="project" value="TreeGrafter"/>
</dbReference>
<dbReference type="GeneID" id="28986957"/>
<dbReference type="SMART" id="SM00485">
    <property type="entry name" value="XPGN"/>
    <property type="match status" value="1"/>
</dbReference>
<keyword evidence="5" id="KW-0234">DNA repair</keyword>
<dbReference type="PANTHER" id="PTHR11081:SF8">
    <property type="entry name" value="EXONUCLEASE 1"/>
    <property type="match status" value="1"/>
</dbReference>
<feature type="domain" description="XPG-I" evidence="7">
    <location>
        <begin position="327"/>
        <end position="393"/>
    </location>
</feature>
<dbReference type="GO" id="GO:0006310">
    <property type="term" value="P:DNA recombination"/>
    <property type="evidence" value="ECO:0007669"/>
    <property type="project" value="TreeGrafter"/>
</dbReference>
<evidence type="ECO:0000313" key="9">
    <source>
        <dbReference type="EMBL" id="KLT45491.1"/>
    </source>
</evidence>
<dbReference type="EMBL" id="KQ087181">
    <property type="protein sequence ID" value="KLT45491.1"/>
    <property type="molecule type" value="Genomic_DNA"/>
</dbReference>
<dbReference type="GO" id="GO:0003677">
    <property type="term" value="F:DNA binding"/>
    <property type="evidence" value="ECO:0007669"/>
    <property type="project" value="UniProtKB-UniRule"/>
</dbReference>
<evidence type="ECO:0000256" key="4">
    <source>
        <dbReference type="ARBA" id="ARBA00022842"/>
    </source>
</evidence>
<evidence type="ECO:0000256" key="6">
    <source>
        <dbReference type="SAM" id="MobiDB-lite"/>
    </source>
</evidence>
<dbReference type="Proteomes" id="UP000053611">
    <property type="component" value="Unassembled WGS sequence"/>
</dbReference>
<evidence type="ECO:0000256" key="1">
    <source>
        <dbReference type="ARBA" id="ARBA00022722"/>
    </source>
</evidence>
<comment type="cofactor">
    <cofactor evidence="5">
        <name>Mg(2+)</name>
        <dbReference type="ChEBI" id="CHEBI:18420"/>
    </cofactor>
    <text evidence="5">Binds 2 magnesium ions per subunit. They probably participate in the reaction catalyzed by the enzyme. May bind an additional third magnesium ion after substrate binding.</text>
</comment>
<reference evidence="9 10" key="1">
    <citation type="submission" date="2015-03" db="EMBL/GenBank/DDBJ databases">
        <title>Genomics and transcriptomics of the oil-accumulating basidiomycete yeast T. oleaginosus allow insights into substrate utilization and the diverse evolutionary trajectories of mating systems in fungi.</title>
        <authorList>
            <consortium name="DOE Joint Genome Institute"/>
            <person name="Kourist R."/>
            <person name="Kracht O."/>
            <person name="Bracharz F."/>
            <person name="Lipzen A."/>
            <person name="Nolan M."/>
            <person name="Ohm R."/>
            <person name="Grigoriev I."/>
            <person name="Sun S."/>
            <person name="Heitman J."/>
            <person name="Bruck T."/>
            <person name="Nowrousian M."/>
        </authorList>
    </citation>
    <scope>NUCLEOTIDE SEQUENCE [LARGE SCALE GENOMIC DNA]</scope>
    <source>
        <strain evidence="9 10">IBC0246</strain>
    </source>
</reference>
<organism evidence="9 10">
    <name type="scientific">Cutaneotrichosporon oleaginosum</name>
    <dbReference type="NCBI Taxonomy" id="879819"/>
    <lineage>
        <taxon>Eukaryota</taxon>
        <taxon>Fungi</taxon>
        <taxon>Dikarya</taxon>
        <taxon>Basidiomycota</taxon>
        <taxon>Agaricomycotina</taxon>
        <taxon>Tremellomycetes</taxon>
        <taxon>Trichosporonales</taxon>
        <taxon>Trichosporonaceae</taxon>
        <taxon>Cutaneotrichosporon</taxon>
    </lineage>
</organism>
<keyword evidence="5" id="KW-0267">Excision nuclease</keyword>
<keyword evidence="5" id="KW-0228">DNA excision</keyword>
<proteinExistence type="inferred from homology"/>
<dbReference type="Pfam" id="PF00867">
    <property type="entry name" value="XPG_I"/>
    <property type="match status" value="1"/>
</dbReference>
<evidence type="ECO:0000259" key="8">
    <source>
        <dbReference type="SMART" id="SM00485"/>
    </source>
</evidence>